<dbReference type="SUPFAM" id="SSF51621">
    <property type="entry name" value="Phosphoenolpyruvate/pyruvate domain"/>
    <property type="match status" value="1"/>
</dbReference>
<evidence type="ECO:0000256" key="3">
    <source>
        <dbReference type="ARBA" id="ARBA00004997"/>
    </source>
</evidence>
<evidence type="ECO:0000256" key="7">
    <source>
        <dbReference type="ARBA" id="ARBA00022723"/>
    </source>
</evidence>
<reference evidence="18 19" key="1">
    <citation type="submission" date="2024-01" db="EMBL/GenBank/DDBJ databases">
        <title>The complete chloroplast genome sequence of Lithospermum erythrorhizon: insights into the phylogenetic relationship among Boraginaceae species and the maternal lineages of purple gromwells.</title>
        <authorList>
            <person name="Okada T."/>
            <person name="Watanabe K."/>
        </authorList>
    </citation>
    <scope>NUCLEOTIDE SEQUENCE [LARGE SCALE GENOMIC DNA]</scope>
</reference>
<evidence type="ECO:0000313" key="18">
    <source>
        <dbReference type="EMBL" id="GAA0184048.1"/>
    </source>
</evidence>
<keyword evidence="10" id="KW-0067">ATP-binding</keyword>
<feature type="domain" description="Pyruvate kinase C-terminal" evidence="17">
    <location>
        <begin position="462"/>
        <end position="559"/>
    </location>
</feature>
<keyword evidence="12 15" id="KW-0324">Glycolysis</keyword>
<evidence type="ECO:0000256" key="12">
    <source>
        <dbReference type="ARBA" id="ARBA00023152"/>
    </source>
</evidence>
<comment type="pathway">
    <text evidence="3 15">Carbohydrate degradation; glycolysis; pyruvate from D-glyceraldehyde 3-phosphate: step 5/5.</text>
</comment>
<name>A0AAV3RQT0_LITER</name>
<dbReference type="GO" id="GO:0000287">
    <property type="term" value="F:magnesium ion binding"/>
    <property type="evidence" value="ECO:0007669"/>
    <property type="project" value="InterPro"/>
</dbReference>
<evidence type="ECO:0000256" key="5">
    <source>
        <dbReference type="ARBA" id="ARBA00012142"/>
    </source>
</evidence>
<dbReference type="Proteomes" id="UP001454036">
    <property type="component" value="Unassembled WGS sequence"/>
</dbReference>
<dbReference type="AlphaFoldDB" id="A0AAV3RQT0"/>
<evidence type="ECO:0000313" key="19">
    <source>
        <dbReference type="Proteomes" id="UP001454036"/>
    </source>
</evidence>
<dbReference type="InterPro" id="IPR036918">
    <property type="entry name" value="Pyrv_Knase_C_sf"/>
</dbReference>
<dbReference type="Gene3D" id="3.40.1380.20">
    <property type="entry name" value="Pyruvate kinase, C-terminal domain"/>
    <property type="match status" value="1"/>
</dbReference>
<dbReference type="Gene3D" id="3.20.20.60">
    <property type="entry name" value="Phosphoenolpyruvate-binding domains"/>
    <property type="match status" value="1"/>
</dbReference>
<comment type="catalytic activity">
    <reaction evidence="14 15">
        <text>pyruvate + ATP = phosphoenolpyruvate + ADP + H(+)</text>
        <dbReference type="Rhea" id="RHEA:18157"/>
        <dbReference type="ChEBI" id="CHEBI:15361"/>
        <dbReference type="ChEBI" id="CHEBI:15378"/>
        <dbReference type="ChEBI" id="CHEBI:30616"/>
        <dbReference type="ChEBI" id="CHEBI:58702"/>
        <dbReference type="ChEBI" id="CHEBI:456216"/>
        <dbReference type="EC" id="2.7.1.40"/>
    </reaction>
</comment>
<dbReference type="InterPro" id="IPR001697">
    <property type="entry name" value="Pyr_Knase"/>
</dbReference>
<dbReference type="Pfam" id="PF00224">
    <property type="entry name" value="PK"/>
    <property type="match status" value="1"/>
</dbReference>
<evidence type="ECO:0000256" key="11">
    <source>
        <dbReference type="ARBA" id="ARBA00022842"/>
    </source>
</evidence>
<dbReference type="NCBIfam" id="TIGR01064">
    <property type="entry name" value="pyruv_kin"/>
    <property type="match status" value="1"/>
</dbReference>
<dbReference type="InterPro" id="IPR015813">
    <property type="entry name" value="Pyrv/PenolPyrv_kinase-like_dom"/>
</dbReference>
<dbReference type="FunFam" id="3.20.20.60:FF:000025">
    <property type="entry name" value="Pyruvate kinase"/>
    <property type="match status" value="1"/>
</dbReference>
<evidence type="ECO:0000256" key="2">
    <source>
        <dbReference type="ARBA" id="ARBA00001958"/>
    </source>
</evidence>
<dbReference type="GO" id="GO:0005524">
    <property type="term" value="F:ATP binding"/>
    <property type="evidence" value="ECO:0007669"/>
    <property type="project" value="UniProtKB-KW"/>
</dbReference>
<feature type="domain" description="Pyruvate kinase barrel" evidence="16">
    <location>
        <begin position="97"/>
        <end position="424"/>
    </location>
</feature>
<gene>
    <name evidence="18" type="ORF">LIER_31360</name>
</gene>
<dbReference type="Pfam" id="PF02887">
    <property type="entry name" value="PK_C"/>
    <property type="match status" value="1"/>
</dbReference>
<evidence type="ECO:0000256" key="9">
    <source>
        <dbReference type="ARBA" id="ARBA00022777"/>
    </source>
</evidence>
<dbReference type="GO" id="GO:0004743">
    <property type="term" value="F:pyruvate kinase activity"/>
    <property type="evidence" value="ECO:0007669"/>
    <property type="project" value="UniProtKB-EC"/>
</dbReference>
<evidence type="ECO:0000256" key="10">
    <source>
        <dbReference type="ARBA" id="ARBA00022840"/>
    </source>
</evidence>
<dbReference type="PRINTS" id="PR01050">
    <property type="entry name" value="PYRUVTKNASE"/>
</dbReference>
<evidence type="ECO:0000256" key="14">
    <source>
        <dbReference type="ARBA" id="ARBA00048152"/>
    </source>
</evidence>
<evidence type="ECO:0000256" key="8">
    <source>
        <dbReference type="ARBA" id="ARBA00022741"/>
    </source>
</evidence>
<keyword evidence="19" id="KW-1185">Reference proteome</keyword>
<dbReference type="InterPro" id="IPR040442">
    <property type="entry name" value="Pyrv_kinase-like_dom_sf"/>
</dbReference>
<evidence type="ECO:0000259" key="16">
    <source>
        <dbReference type="Pfam" id="PF00224"/>
    </source>
</evidence>
<evidence type="ECO:0000256" key="13">
    <source>
        <dbReference type="ARBA" id="ARBA00023317"/>
    </source>
</evidence>
<comment type="cofactor">
    <cofactor evidence="1">
        <name>Mg(2+)</name>
        <dbReference type="ChEBI" id="CHEBI:18420"/>
    </cofactor>
</comment>
<keyword evidence="8" id="KW-0547">Nucleotide-binding</keyword>
<dbReference type="GO" id="GO:0009570">
    <property type="term" value="C:chloroplast stroma"/>
    <property type="evidence" value="ECO:0007669"/>
    <property type="project" value="UniProtKB-ARBA"/>
</dbReference>
<dbReference type="InterPro" id="IPR011037">
    <property type="entry name" value="Pyrv_Knase-like_insert_dom_sf"/>
</dbReference>
<keyword evidence="13" id="KW-0670">Pyruvate</keyword>
<keyword evidence="9 15" id="KW-0418">Kinase</keyword>
<evidence type="ECO:0000256" key="4">
    <source>
        <dbReference type="ARBA" id="ARBA00008663"/>
    </source>
</evidence>
<evidence type="ECO:0000256" key="6">
    <source>
        <dbReference type="ARBA" id="ARBA00022679"/>
    </source>
</evidence>
<dbReference type="PANTHER" id="PTHR11817">
    <property type="entry name" value="PYRUVATE KINASE"/>
    <property type="match status" value="1"/>
</dbReference>
<comment type="caution">
    <text evidence="18">The sequence shown here is derived from an EMBL/GenBank/DDBJ whole genome shotgun (WGS) entry which is preliminary data.</text>
</comment>
<dbReference type="InterPro" id="IPR015806">
    <property type="entry name" value="Pyrv_Knase_insert_dom_sf"/>
</dbReference>
<keyword evidence="7" id="KW-0479">Metal-binding</keyword>
<dbReference type="EMBL" id="BAABME010011623">
    <property type="protein sequence ID" value="GAA0184048.1"/>
    <property type="molecule type" value="Genomic_DNA"/>
</dbReference>
<accession>A0AAV3RQT0</accession>
<comment type="cofactor">
    <cofactor evidence="2">
        <name>K(+)</name>
        <dbReference type="ChEBI" id="CHEBI:29103"/>
    </cofactor>
</comment>
<sequence length="579" mass="64214">MNALCLRELGIEGSALISSNNKTLFGVKISRNHVSFNVVKMKLKKEEKTGTRIHAVMQSEVKGHETYHDDLRKSKGLFKVDVVCEEELKEKGFIGLRKTKLVCTIGPSCCLLEDLENMAKAGMNVARLNMCQNSREWHESVIRNIKKLNEEKGYCVSIMMDTEGSQNHVVDHGASSSIKAEDGSIWEFTTEKYEGCLPFTVQSKFEGFSEAIRVGDELVIDGGMAKFEVIGIGNNLRCKCTGPGLLLPRAKLSFWRDGKLVARNDVLPILLEKDWSDIEFGISKGVDFIAMSFVKNGHDVYHLKNYLSSISNSTKVLAKIESLESLQNLEEIVEASDGIMIARGDLGVEIPLEQIPSVQKDIVDICRRLNKPVIVASQLLESMIEYPIPTRAEVADVSEAVRQYADALMLSGESAIGAHCEKAVSVLCTTSTRMERWSRELNKQSALPHDKPGGSFPDQVAEQICDCAVQMADNLGLDAIFAFTRRGQMASLLSRNRPNSPIFAFTNYHSTRMALTLCWGVTPVLIELSDEVEQNLEKTIAMLKTKRMIKEGDCILVVTDIIPSDAAPTVFQSILVKTI</sequence>
<dbReference type="Gene3D" id="2.40.33.10">
    <property type="entry name" value="PK beta-barrel domain-like"/>
    <property type="match status" value="1"/>
</dbReference>
<dbReference type="InterPro" id="IPR015795">
    <property type="entry name" value="Pyrv_Knase_C"/>
</dbReference>
<keyword evidence="11 15" id="KW-0460">Magnesium</keyword>
<evidence type="ECO:0000259" key="17">
    <source>
        <dbReference type="Pfam" id="PF02887"/>
    </source>
</evidence>
<dbReference type="InterPro" id="IPR015793">
    <property type="entry name" value="Pyrv_Knase_brl"/>
</dbReference>
<evidence type="ECO:0000256" key="1">
    <source>
        <dbReference type="ARBA" id="ARBA00001946"/>
    </source>
</evidence>
<dbReference type="EC" id="2.7.1.40" evidence="5 15"/>
<evidence type="ECO:0000256" key="15">
    <source>
        <dbReference type="RuleBase" id="RU000504"/>
    </source>
</evidence>
<dbReference type="SUPFAM" id="SSF52935">
    <property type="entry name" value="PK C-terminal domain-like"/>
    <property type="match status" value="1"/>
</dbReference>
<dbReference type="SUPFAM" id="SSF50800">
    <property type="entry name" value="PK beta-barrel domain-like"/>
    <property type="match status" value="1"/>
</dbReference>
<protein>
    <recommendedName>
        <fullName evidence="5 15">Pyruvate kinase</fullName>
        <ecNumber evidence="5 15">2.7.1.40</ecNumber>
    </recommendedName>
</protein>
<proteinExistence type="inferred from homology"/>
<dbReference type="GO" id="GO:0030955">
    <property type="term" value="F:potassium ion binding"/>
    <property type="evidence" value="ECO:0007669"/>
    <property type="project" value="InterPro"/>
</dbReference>
<dbReference type="GO" id="GO:0016301">
    <property type="term" value="F:kinase activity"/>
    <property type="evidence" value="ECO:0007669"/>
    <property type="project" value="UniProtKB-KW"/>
</dbReference>
<organism evidence="18 19">
    <name type="scientific">Lithospermum erythrorhizon</name>
    <name type="common">Purple gromwell</name>
    <name type="synonym">Lithospermum officinale var. erythrorhizon</name>
    <dbReference type="NCBI Taxonomy" id="34254"/>
    <lineage>
        <taxon>Eukaryota</taxon>
        <taxon>Viridiplantae</taxon>
        <taxon>Streptophyta</taxon>
        <taxon>Embryophyta</taxon>
        <taxon>Tracheophyta</taxon>
        <taxon>Spermatophyta</taxon>
        <taxon>Magnoliopsida</taxon>
        <taxon>eudicotyledons</taxon>
        <taxon>Gunneridae</taxon>
        <taxon>Pentapetalae</taxon>
        <taxon>asterids</taxon>
        <taxon>lamiids</taxon>
        <taxon>Boraginales</taxon>
        <taxon>Boraginaceae</taxon>
        <taxon>Boraginoideae</taxon>
        <taxon>Lithospermeae</taxon>
        <taxon>Lithospermum</taxon>
    </lineage>
</organism>
<keyword evidence="6 15" id="KW-0808">Transferase</keyword>
<comment type="similarity">
    <text evidence="4 15">Belongs to the pyruvate kinase family.</text>
</comment>